<accession>A0A9W3BB40</accession>
<dbReference type="Gene3D" id="3.30.450.200">
    <property type="match status" value="1"/>
</dbReference>
<evidence type="ECO:0000256" key="3">
    <source>
        <dbReference type="SAM" id="MobiDB-lite"/>
    </source>
</evidence>
<feature type="compositionally biased region" description="Basic and acidic residues" evidence="3">
    <location>
        <begin position="623"/>
        <end position="633"/>
    </location>
</feature>
<dbReference type="PANTHER" id="PTHR13196">
    <property type="entry name" value="DENN DOMAIN-CONTAINING"/>
    <property type="match status" value="1"/>
</dbReference>
<dbReference type="Gene3D" id="6.10.140.1000">
    <property type="match status" value="1"/>
</dbReference>
<dbReference type="GO" id="GO:0005085">
    <property type="term" value="F:guanyl-nucleotide exchange factor activity"/>
    <property type="evidence" value="ECO:0007669"/>
    <property type="project" value="InterPro"/>
</dbReference>
<dbReference type="InterPro" id="IPR043153">
    <property type="entry name" value="DENN_C"/>
</dbReference>
<dbReference type="GO" id="GO:0032456">
    <property type="term" value="P:endocytic recycling"/>
    <property type="evidence" value="ECO:0007669"/>
    <property type="project" value="TreeGrafter"/>
</dbReference>
<dbReference type="AlphaFoldDB" id="A0A9W3BB40"/>
<dbReference type="SMART" id="SM00800">
    <property type="entry name" value="uDENN"/>
    <property type="match status" value="1"/>
</dbReference>
<dbReference type="GO" id="GO:0005829">
    <property type="term" value="C:cytosol"/>
    <property type="evidence" value="ECO:0007669"/>
    <property type="project" value="TreeGrafter"/>
</dbReference>
<dbReference type="Proteomes" id="UP001165740">
    <property type="component" value="Chromosome 9"/>
</dbReference>
<feature type="compositionally biased region" description="Polar residues" evidence="3">
    <location>
        <begin position="944"/>
        <end position="970"/>
    </location>
</feature>
<dbReference type="GO" id="GO:0006897">
    <property type="term" value="P:endocytosis"/>
    <property type="evidence" value="ECO:0007669"/>
    <property type="project" value="TreeGrafter"/>
</dbReference>
<dbReference type="FunFam" id="3.30.450.200:FF:000003">
    <property type="entry name" value="DENN domain containing 1A"/>
    <property type="match status" value="1"/>
</dbReference>
<feature type="compositionally biased region" description="Low complexity" evidence="3">
    <location>
        <begin position="925"/>
        <end position="943"/>
    </location>
</feature>
<dbReference type="OMA" id="ENTFNHE"/>
<feature type="region of interest" description="Disordered" evidence="3">
    <location>
        <begin position="464"/>
        <end position="524"/>
    </location>
</feature>
<feature type="domain" description="UDENN" evidence="4">
    <location>
        <begin position="13"/>
        <end position="380"/>
    </location>
</feature>
<dbReference type="InterPro" id="IPR001194">
    <property type="entry name" value="cDENN_dom"/>
</dbReference>
<gene>
    <name evidence="6" type="primary">LOC106050106</name>
</gene>
<evidence type="ECO:0000313" key="5">
    <source>
        <dbReference type="Proteomes" id="UP001165740"/>
    </source>
</evidence>
<dbReference type="InterPro" id="IPR005113">
    <property type="entry name" value="uDENN_dom"/>
</dbReference>
<dbReference type="GO" id="GO:1901981">
    <property type="term" value="F:phosphatidylinositol phosphate binding"/>
    <property type="evidence" value="ECO:0007669"/>
    <property type="project" value="TreeGrafter"/>
</dbReference>
<dbReference type="GO" id="GO:0030136">
    <property type="term" value="C:clathrin-coated vesicle"/>
    <property type="evidence" value="ECO:0007669"/>
    <property type="project" value="UniProtKB-SubCell"/>
</dbReference>
<evidence type="ECO:0000313" key="6">
    <source>
        <dbReference type="RefSeq" id="XP_055896789.1"/>
    </source>
</evidence>
<dbReference type="Gene3D" id="3.40.50.11500">
    <property type="match status" value="1"/>
</dbReference>
<evidence type="ECO:0000259" key="4">
    <source>
        <dbReference type="PROSITE" id="PS50211"/>
    </source>
</evidence>
<reference evidence="6" key="1">
    <citation type="submission" date="2025-08" db="UniProtKB">
        <authorList>
            <consortium name="RefSeq"/>
        </authorList>
    </citation>
    <scope>IDENTIFICATION</scope>
</reference>
<feature type="region of interest" description="Disordered" evidence="3">
    <location>
        <begin position="774"/>
        <end position="805"/>
    </location>
</feature>
<dbReference type="Pfam" id="PF03455">
    <property type="entry name" value="dDENN"/>
    <property type="match status" value="1"/>
</dbReference>
<dbReference type="SMART" id="SM00799">
    <property type="entry name" value="DENN"/>
    <property type="match status" value="1"/>
</dbReference>
<dbReference type="RefSeq" id="XP_055896789.1">
    <property type="nucleotide sequence ID" value="XM_056040814.1"/>
</dbReference>
<name>A0A9W3BB40_BIOGL</name>
<dbReference type="InterPro" id="IPR005112">
    <property type="entry name" value="dDENN_dom"/>
</dbReference>
<keyword evidence="5" id="KW-1185">Reference proteome</keyword>
<feature type="region of interest" description="Disordered" evidence="3">
    <location>
        <begin position="883"/>
        <end position="1006"/>
    </location>
</feature>
<feature type="compositionally biased region" description="Polar residues" evidence="3">
    <location>
        <begin position="699"/>
        <end position="716"/>
    </location>
</feature>
<evidence type="ECO:0000256" key="1">
    <source>
        <dbReference type="ARBA" id="ARBA00004132"/>
    </source>
</evidence>
<dbReference type="InterPro" id="IPR040032">
    <property type="entry name" value="DENND1A/B/C"/>
</dbReference>
<organism evidence="5 6">
    <name type="scientific">Biomphalaria glabrata</name>
    <name type="common">Bloodfluke planorb</name>
    <name type="synonym">Freshwater snail</name>
    <dbReference type="NCBI Taxonomy" id="6526"/>
    <lineage>
        <taxon>Eukaryota</taxon>
        <taxon>Metazoa</taxon>
        <taxon>Spiralia</taxon>
        <taxon>Lophotrochozoa</taxon>
        <taxon>Mollusca</taxon>
        <taxon>Gastropoda</taxon>
        <taxon>Heterobranchia</taxon>
        <taxon>Euthyneura</taxon>
        <taxon>Panpulmonata</taxon>
        <taxon>Hygrophila</taxon>
        <taxon>Lymnaeoidea</taxon>
        <taxon>Planorbidae</taxon>
        <taxon>Biomphalaria</taxon>
    </lineage>
</organism>
<dbReference type="PANTHER" id="PTHR13196:SF14">
    <property type="entry name" value="UDENN DOMAIN-CONTAINING PROTEIN"/>
    <property type="match status" value="1"/>
</dbReference>
<dbReference type="InterPro" id="IPR037516">
    <property type="entry name" value="Tripartite_DENN"/>
</dbReference>
<dbReference type="OrthoDB" id="206724at2759"/>
<feature type="region of interest" description="Disordered" evidence="3">
    <location>
        <begin position="566"/>
        <end position="729"/>
    </location>
</feature>
<feature type="compositionally biased region" description="Low complexity" evidence="3">
    <location>
        <begin position="572"/>
        <end position="583"/>
    </location>
</feature>
<feature type="compositionally biased region" description="Polar residues" evidence="3">
    <location>
        <begin position="907"/>
        <end position="924"/>
    </location>
</feature>
<evidence type="ECO:0000256" key="2">
    <source>
        <dbReference type="ARBA" id="ARBA00023329"/>
    </source>
</evidence>
<sequence>MGSRIREKPERFFEVFVEIAKPEGIDDAPFIIQKYPADFEDKEALAMIPKFAFPCKTEVSTVEHFTFVLTDLESMFRFGYCRHATGHQTCLCIVSCLPWYEIFYKFLDLLADITNKSENNNVTKLLEKSYNQEVPSPRIPVTIVANEDMFSFTPPDPNILPSLSSNRNLKEYYSAVDHENMMKIFASMLHERRIYMTSKKLSRLTASIHAAESMLYPMHWQHLYIPILPSHLIDYISAPMPYLIGVHKNLVEKLVQNRVDVGDAVVVDLDNNTVTSIYDDLGDLPHDVSSFLKKMLRKDTKNTMLYTGDAVSKAFLQAIVRLIGGYRDALKFRQGEAITFDPEAFVQSRPSESQPFLEGMLSLQIFQQFIRGRLERLETGHGYTDIFDVEANKYNDKLHSKPKYKEFIKSAKKSGSKSIMKLRRHSTKAAPMMTTAMHSNGKNIFKSLEITEQGRKAMTTVKTKISGLTEPEERRGSEFRVSGGLVHSKPVTHSSSLKAQRPPRPPPPNKSYSKPDTRETLQVEDMVDDSTLRLSYHSPDLNLMADSDIQAAMFRSASAEMLPQYTSNRQNSSGSCSTPSSDSIGENDIPFDALNSSDEDSSVEPTPEIIKNVEPPTFVPADKLIRPQSDRLIGKPGEFPVRPPREKKLLKSSPQPVVALRQPPTAAPRRSSLHKPKSEEVPAEAVPEAMLIKFDSPESETSNTDIFDPLSSASKPTETREDEVDTRALVRNHSSRVSLTRSQAFKRDSPVFVKPRVKEDDDLDLMTLRKDSTADLFDPLSPSNKDSSLTAPKSDPLSSHSPRRESSDLLFHEWSIASLPRGPNITLPVGGLAILQPPSFSMTPIKQSLPMNPAFDSVNPRATSMIQGYGGQKQVLQRVSLPSNHKEPVNPPPGRLPPSMLAPYAYPQTSKLPQYQTFGNLSSPNSAHGSLNSLGSNSPLSMSAKNSPAVSPSPSRSTTPAISSNKQSDPFSDLLDIDFGNTSQSADNKQSTEKQAPSKTNWETFD</sequence>
<dbReference type="Pfam" id="PF03456">
    <property type="entry name" value="uDENN"/>
    <property type="match status" value="1"/>
</dbReference>
<dbReference type="PROSITE" id="PS50211">
    <property type="entry name" value="DENN"/>
    <property type="match status" value="1"/>
</dbReference>
<protein>
    <submittedName>
        <fullName evidence="6">DENN domain-containing protein 1B-like isoform X1</fullName>
    </submittedName>
</protein>
<keyword evidence="2" id="KW-0968">Cytoplasmic vesicle</keyword>
<feature type="compositionally biased region" description="Polar residues" evidence="3">
    <location>
        <begin position="781"/>
        <end position="800"/>
    </location>
</feature>
<dbReference type="GeneID" id="106050106"/>
<proteinExistence type="predicted"/>
<dbReference type="Pfam" id="PF02141">
    <property type="entry name" value="DENN"/>
    <property type="match status" value="1"/>
</dbReference>
<dbReference type="FunFam" id="3.40.50.11500:FF:000004">
    <property type="entry name" value="DENN domain-containing protein 2C isoform X1"/>
    <property type="match status" value="1"/>
</dbReference>
<feature type="compositionally biased region" description="Polar residues" evidence="3">
    <location>
        <begin position="980"/>
        <end position="1006"/>
    </location>
</feature>
<comment type="subcellular location">
    <subcellularLocation>
        <location evidence="1">Cytoplasmic vesicle</location>
        <location evidence="1">Clathrin-coated vesicle</location>
    </subcellularLocation>
</comment>
<dbReference type="SMART" id="SM00801">
    <property type="entry name" value="dDENN"/>
    <property type="match status" value="1"/>
</dbReference>